<sequence>MRRLFSVFLGLIVLAVPVTARPAPLSFPPLKDGRVVLSFDPHMHTVFSDGQVWPQFRVEEARREQIAAIAITDHLEYQTRYCDLPNPDRNRPYAIARAHARGVPIVINGFELTRGMPPGHFNILFVEDVNAYRIPGYDAFAASAALYKKSRGEFDTLIASLERARDEDAFVIWNHPDAPSLKDRKPVVLPIHDRILKNGLVQGIEVAMREKFVREAIGIALTYDLTIMASSDSHRPAVWENDQHGLRHRTVTLVLAEDAGKDALKAALRAKATVAFYDGMFIGRAPELTSLMETLVEATLVPPDARIRMDRRLPRTAKVRIANRAPVSLTFEAPAGLSFVDEGPIFSIAPGSARTLRLKGREFTGGGTMALRILNTLTDPATPLTLDIAF</sequence>
<feature type="signal peptide" evidence="1">
    <location>
        <begin position="1"/>
        <end position="20"/>
    </location>
</feature>
<comment type="caution">
    <text evidence="3">The sequence shown here is derived from an EMBL/GenBank/DDBJ whole genome shotgun (WGS) entry which is preliminary data.</text>
</comment>
<name>A0A3M0CE11_9PROT</name>
<keyword evidence="4" id="KW-1185">Reference proteome</keyword>
<dbReference type="AlphaFoldDB" id="A0A3M0CE11"/>
<evidence type="ECO:0000256" key="1">
    <source>
        <dbReference type="SAM" id="SignalP"/>
    </source>
</evidence>
<accession>A0A3M0CE11</accession>
<dbReference type="PANTHER" id="PTHR42924:SF3">
    <property type="entry name" value="POLYMERASE_HISTIDINOL PHOSPHATASE N-TERMINAL DOMAIN-CONTAINING PROTEIN"/>
    <property type="match status" value="1"/>
</dbReference>
<evidence type="ECO:0000259" key="2">
    <source>
        <dbReference type="SMART" id="SM00481"/>
    </source>
</evidence>
<dbReference type="Gene3D" id="3.20.20.140">
    <property type="entry name" value="Metal-dependent hydrolases"/>
    <property type="match status" value="1"/>
</dbReference>
<dbReference type="EMBL" id="REFR01000011">
    <property type="protein sequence ID" value="RMB08064.1"/>
    <property type="molecule type" value="Genomic_DNA"/>
</dbReference>
<organism evidence="3 4">
    <name type="scientific">Eilatimonas milleporae</name>
    <dbReference type="NCBI Taxonomy" id="911205"/>
    <lineage>
        <taxon>Bacteria</taxon>
        <taxon>Pseudomonadati</taxon>
        <taxon>Pseudomonadota</taxon>
        <taxon>Alphaproteobacteria</taxon>
        <taxon>Kordiimonadales</taxon>
        <taxon>Kordiimonadaceae</taxon>
        <taxon>Eilatimonas</taxon>
    </lineage>
</organism>
<keyword evidence="1" id="KW-0732">Signal</keyword>
<dbReference type="RefSeq" id="WP_170163762.1">
    <property type="nucleotide sequence ID" value="NZ_REFR01000011.1"/>
</dbReference>
<feature type="domain" description="Polymerase/histidinol phosphatase N-terminal" evidence="2">
    <location>
        <begin position="39"/>
        <end position="122"/>
    </location>
</feature>
<protein>
    <recommendedName>
        <fullName evidence="2">Polymerase/histidinol phosphatase N-terminal domain-containing protein</fullName>
    </recommendedName>
</protein>
<feature type="chain" id="PRO_5018046018" description="Polymerase/histidinol phosphatase N-terminal domain-containing protein" evidence="1">
    <location>
        <begin position="21"/>
        <end position="390"/>
    </location>
</feature>
<dbReference type="InParanoid" id="A0A3M0CE11"/>
<dbReference type="GO" id="GO:0035312">
    <property type="term" value="F:5'-3' DNA exonuclease activity"/>
    <property type="evidence" value="ECO:0007669"/>
    <property type="project" value="TreeGrafter"/>
</dbReference>
<evidence type="ECO:0000313" key="3">
    <source>
        <dbReference type="EMBL" id="RMB08064.1"/>
    </source>
</evidence>
<gene>
    <name evidence="3" type="ORF">BXY39_2160</name>
</gene>
<dbReference type="Proteomes" id="UP000271227">
    <property type="component" value="Unassembled WGS sequence"/>
</dbReference>
<dbReference type="InterPro" id="IPR003141">
    <property type="entry name" value="Pol/His_phosphatase_N"/>
</dbReference>
<dbReference type="InterPro" id="IPR016195">
    <property type="entry name" value="Pol/histidinol_Pase-like"/>
</dbReference>
<reference evidence="3 4" key="1">
    <citation type="submission" date="2018-10" db="EMBL/GenBank/DDBJ databases">
        <title>Genomic Encyclopedia of Archaeal and Bacterial Type Strains, Phase II (KMG-II): from individual species to whole genera.</title>
        <authorList>
            <person name="Goeker M."/>
        </authorList>
    </citation>
    <scope>NUCLEOTIDE SEQUENCE [LARGE SCALE GENOMIC DNA]</scope>
    <source>
        <strain evidence="3 4">DSM 25217</strain>
    </source>
</reference>
<evidence type="ECO:0000313" key="4">
    <source>
        <dbReference type="Proteomes" id="UP000271227"/>
    </source>
</evidence>
<dbReference type="SUPFAM" id="SSF89550">
    <property type="entry name" value="PHP domain-like"/>
    <property type="match status" value="1"/>
</dbReference>
<proteinExistence type="predicted"/>
<dbReference type="PANTHER" id="PTHR42924">
    <property type="entry name" value="EXONUCLEASE"/>
    <property type="match status" value="1"/>
</dbReference>
<dbReference type="SMART" id="SM00481">
    <property type="entry name" value="POLIIIAc"/>
    <property type="match status" value="1"/>
</dbReference>
<dbReference type="InterPro" id="IPR052018">
    <property type="entry name" value="PHP_domain"/>
</dbReference>
<dbReference type="GO" id="GO:0004534">
    <property type="term" value="F:5'-3' RNA exonuclease activity"/>
    <property type="evidence" value="ECO:0007669"/>
    <property type="project" value="TreeGrafter"/>
</dbReference>